<dbReference type="InterPro" id="IPR036250">
    <property type="entry name" value="AcylCo_DH-like_C"/>
</dbReference>
<keyword evidence="5" id="KW-0560">Oxidoreductase</keyword>
<dbReference type="InterPro" id="IPR006091">
    <property type="entry name" value="Acyl-CoA_Oxase/DH_mid-dom"/>
</dbReference>
<evidence type="ECO:0000259" key="7">
    <source>
        <dbReference type="Pfam" id="PF02770"/>
    </source>
</evidence>
<dbReference type="Gene3D" id="1.10.540.10">
    <property type="entry name" value="Acyl-CoA dehydrogenase/oxidase, N-terminal domain"/>
    <property type="match status" value="1"/>
</dbReference>
<name>A0A1D2A7E8_AUXPR</name>
<proteinExistence type="inferred from homology"/>
<dbReference type="InterPro" id="IPR009100">
    <property type="entry name" value="AcylCoA_DH/oxidase_NM_dom_sf"/>
</dbReference>
<evidence type="ECO:0008006" key="10">
    <source>
        <dbReference type="Google" id="ProtNLM"/>
    </source>
</evidence>
<evidence type="ECO:0000256" key="4">
    <source>
        <dbReference type="ARBA" id="ARBA00022827"/>
    </source>
</evidence>
<dbReference type="InterPro" id="IPR045008">
    <property type="entry name" value="ACX4-like"/>
</dbReference>
<dbReference type="Pfam" id="PF02770">
    <property type="entry name" value="Acyl-CoA_dh_M"/>
    <property type="match status" value="1"/>
</dbReference>
<evidence type="ECO:0000259" key="6">
    <source>
        <dbReference type="Pfam" id="PF00441"/>
    </source>
</evidence>
<dbReference type="EMBL" id="GDKF01003554">
    <property type="protein sequence ID" value="JAT75068.1"/>
    <property type="molecule type" value="Transcribed_RNA"/>
</dbReference>
<dbReference type="PROSITE" id="PS00073">
    <property type="entry name" value="ACYL_COA_DH_2"/>
    <property type="match status" value="1"/>
</dbReference>
<dbReference type="InterPro" id="IPR009075">
    <property type="entry name" value="AcylCo_DH/oxidase_C"/>
</dbReference>
<dbReference type="PROSITE" id="PS00072">
    <property type="entry name" value="ACYL_COA_DH_1"/>
    <property type="match status" value="1"/>
</dbReference>
<protein>
    <recommendedName>
        <fullName evidence="10">Acyl-coenzyme A oxidase 4, peroxisomal</fullName>
    </recommendedName>
</protein>
<feature type="domain" description="Acyl-CoA dehydrogenase/oxidase N-terminal" evidence="8">
    <location>
        <begin position="69"/>
        <end position="176"/>
    </location>
</feature>
<dbReference type="Pfam" id="PF02771">
    <property type="entry name" value="Acyl-CoA_dh_N"/>
    <property type="match status" value="1"/>
</dbReference>
<dbReference type="InterPro" id="IPR046373">
    <property type="entry name" value="Acyl-CoA_Oxase/DH_mid-dom_sf"/>
</dbReference>
<evidence type="ECO:0000313" key="9">
    <source>
        <dbReference type="EMBL" id="JAT75068.1"/>
    </source>
</evidence>
<dbReference type="InterPro" id="IPR013786">
    <property type="entry name" value="AcylCoA_DH/ox_N"/>
</dbReference>
<dbReference type="GO" id="GO:0003995">
    <property type="term" value="F:acyl-CoA dehydrogenase activity"/>
    <property type="evidence" value="ECO:0007669"/>
    <property type="project" value="InterPro"/>
</dbReference>
<evidence type="ECO:0000256" key="5">
    <source>
        <dbReference type="RuleBase" id="RU362125"/>
    </source>
</evidence>
<keyword evidence="3 5" id="KW-0285">Flavoprotein</keyword>
<dbReference type="InterPro" id="IPR037069">
    <property type="entry name" value="AcylCoA_DH/ox_N_sf"/>
</dbReference>
<reference evidence="9" key="1">
    <citation type="submission" date="2015-08" db="EMBL/GenBank/DDBJ databases">
        <authorList>
            <person name="Babu N.S."/>
            <person name="Beckwith C.J."/>
            <person name="Beseler K.G."/>
            <person name="Brison A."/>
            <person name="Carone J.V."/>
            <person name="Caskin T.P."/>
            <person name="Diamond M."/>
            <person name="Durham M.E."/>
            <person name="Foxe J.M."/>
            <person name="Go M."/>
            <person name="Henderson B.A."/>
            <person name="Jones I.B."/>
            <person name="McGettigan J.A."/>
            <person name="Micheletti S.J."/>
            <person name="Nasrallah M.E."/>
            <person name="Ortiz D."/>
            <person name="Piller C.R."/>
            <person name="Privatt S.R."/>
            <person name="Schneider S.L."/>
            <person name="Sharp S."/>
            <person name="Smith T.C."/>
            <person name="Stanton J.D."/>
            <person name="Ullery H.E."/>
            <person name="Wilson R.J."/>
            <person name="Serrano M.G."/>
            <person name="Buck G."/>
            <person name="Lee V."/>
            <person name="Wang Y."/>
            <person name="Carvalho R."/>
            <person name="Voegtly L."/>
            <person name="Shi R."/>
            <person name="Duckworth R."/>
            <person name="Johnson A."/>
            <person name="Loviza R."/>
            <person name="Walstead R."/>
            <person name="Shah Z."/>
            <person name="Kiflezghi M."/>
            <person name="Wade K."/>
            <person name="Ball S.L."/>
            <person name="Bradley K.W."/>
            <person name="Asai D.J."/>
            <person name="Bowman C.A."/>
            <person name="Russell D.A."/>
            <person name="Pope W.H."/>
            <person name="Jacobs-Sera D."/>
            <person name="Hendrix R.W."/>
            <person name="Hatfull G.F."/>
        </authorList>
    </citation>
    <scope>NUCLEOTIDE SEQUENCE</scope>
</reference>
<evidence type="ECO:0000259" key="8">
    <source>
        <dbReference type="Pfam" id="PF02771"/>
    </source>
</evidence>
<evidence type="ECO:0000256" key="2">
    <source>
        <dbReference type="ARBA" id="ARBA00009347"/>
    </source>
</evidence>
<gene>
    <name evidence="9" type="ORF">g.54180</name>
</gene>
<dbReference type="PANTHER" id="PTHR43188">
    <property type="entry name" value="ACYL-COENZYME A OXIDASE"/>
    <property type="match status" value="1"/>
</dbReference>
<dbReference type="Gene3D" id="1.20.140.10">
    <property type="entry name" value="Butyryl-CoA Dehydrogenase, subunit A, domain 3"/>
    <property type="match status" value="1"/>
</dbReference>
<feature type="domain" description="Acyl-CoA dehydrogenase/oxidase C-terminal" evidence="6">
    <location>
        <begin position="293"/>
        <end position="434"/>
    </location>
</feature>
<dbReference type="Pfam" id="PF00441">
    <property type="entry name" value="Acyl-CoA_dh_1"/>
    <property type="match status" value="1"/>
</dbReference>
<comment type="similarity">
    <text evidence="2 5">Belongs to the acyl-CoA dehydrogenase family.</text>
</comment>
<organism evidence="9">
    <name type="scientific">Auxenochlorella protothecoides</name>
    <name type="common">Green microalga</name>
    <name type="synonym">Chlorella protothecoides</name>
    <dbReference type="NCBI Taxonomy" id="3075"/>
    <lineage>
        <taxon>Eukaryota</taxon>
        <taxon>Viridiplantae</taxon>
        <taxon>Chlorophyta</taxon>
        <taxon>core chlorophytes</taxon>
        <taxon>Trebouxiophyceae</taxon>
        <taxon>Chlorellales</taxon>
        <taxon>Chlorellaceae</taxon>
        <taxon>Auxenochlorella</taxon>
    </lineage>
</organism>
<sequence>MHRNESNAGPLARVRVLANHLTTGENQDSTVARQDTLAVGTTPQFDQAQNMTVFPPARHDALELEELFTPEEKAIKARVRAFAEQHAAPIINKYWEKAEFPHELRSKFGELGIGGAHIKSHGCQGLTTMGAAAAIVELGRVDGSLSTFFLVHSYLGVMTLGLLGSEAQKAELLPGLSNFSKVAAWALTEPSNGSDASALTTTARKVPGGWILDGRKRWIGNATFADVVIVWARSSETGQVNAFIVRKGNPGFRATKIEHKISLRCVQNADIHLTGAFVPDADRLPGVESFADAAGMLAMSRCMVAWQPVGLVTGVYDMVLRYTSQRRQFGAPLASFHLVQERLARMQATIQAMYLMCHRLSQLYDAGRMSHEQASLVKAWTTARAREVVALGRECLGGNGIVADFLVAKAFVDAEAYYTYEGTYDVNVLVAARGQTGYAAFKTAGRANKAPPPTH</sequence>
<dbReference type="GO" id="GO:0006635">
    <property type="term" value="P:fatty acid beta-oxidation"/>
    <property type="evidence" value="ECO:0007669"/>
    <property type="project" value="InterPro"/>
</dbReference>
<dbReference type="FunFam" id="2.40.110.10:FF:000013">
    <property type="entry name" value="Acyl-coenzyme A oxidase 4 peroxisomal"/>
    <property type="match status" value="1"/>
</dbReference>
<dbReference type="GO" id="GO:0050660">
    <property type="term" value="F:flavin adenine dinucleotide binding"/>
    <property type="evidence" value="ECO:0007669"/>
    <property type="project" value="InterPro"/>
</dbReference>
<dbReference type="SUPFAM" id="SSF47203">
    <property type="entry name" value="Acyl-CoA dehydrogenase C-terminal domain-like"/>
    <property type="match status" value="1"/>
</dbReference>
<accession>A0A1D2A7E8</accession>
<comment type="cofactor">
    <cofactor evidence="1 5">
        <name>FAD</name>
        <dbReference type="ChEBI" id="CHEBI:57692"/>
    </cofactor>
</comment>
<evidence type="ECO:0000256" key="1">
    <source>
        <dbReference type="ARBA" id="ARBA00001974"/>
    </source>
</evidence>
<keyword evidence="4 5" id="KW-0274">FAD</keyword>
<dbReference type="Gene3D" id="2.40.110.10">
    <property type="entry name" value="Butyryl-CoA Dehydrogenase, subunit A, domain 2"/>
    <property type="match status" value="1"/>
</dbReference>
<dbReference type="InterPro" id="IPR006089">
    <property type="entry name" value="Acyl-CoA_DH_CS"/>
</dbReference>
<evidence type="ECO:0000256" key="3">
    <source>
        <dbReference type="ARBA" id="ARBA00022630"/>
    </source>
</evidence>
<feature type="domain" description="Acyl-CoA oxidase/dehydrogenase middle" evidence="7">
    <location>
        <begin position="184"/>
        <end position="274"/>
    </location>
</feature>
<dbReference type="GO" id="GO:0005777">
    <property type="term" value="C:peroxisome"/>
    <property type="evidence" value="ECO:0007669"/>
    <property type="project" value="TreeGrafter"/>
</dbReference>
<dbReference type="AlphaFoldDB" id="A0A1D2A7E8"/>
<dbReference type="PANTHER" id="PTHR43188:SF1">
    <property type="entry name" value="ACYL-COA DEHYDROGENASE"/>
    <property type="match status" value="1"/>
</dbReference>
<dbReference type="SUPFAM" id="SSF56645">
    <property type="entry name" value="Acyl-CoA dehydrogenase NM domain-like"/>
    <property type="match status" value="1"/>
</dbReference>